<accession>A0A5B6W648</accession>
<keyword evidence="3" id="KW-1185">Reference proteome</keyword>
<proteinExistence type="predicted"/>
<gene>
    <name evidence="2" type="ORF">EPI10_010683</name>
</gene>
<reference evidence="3" key="1">
    <citation type="journal article" date="2019" name="Plant Biotechnol. J.">
        <title>Genome sequencing of the Australian wild diploid species Gossypium australe highlights disease resistance and delayed gland morphogenesis.</title>
        <authorList>
            <person name="Cai Y."/>
            <person name="Cai X."/>
            <person name="Wang Q."/>
            <person name="Wang P."/>
            <person name="Zhang Y."/>
            <person name="Cai C."/>
            <person name="Xu Y."/>
            <person name="Wang K."/>
            <person name="Zhou Z."/>
            <person name="Wang C."/>
            <person name="Geng S."/>
            <person name="Li B."/>
            <person name="Dong Q."/>
            <person name="Hou Y."/>
            <person name="Wang H."/>
            <person name="Ai P."/>
            <person name="Liu Z."/>
            <person name="Yi F."/>
            <person name="Sun M."/>
            <person name="An G."/>
            <person name="Cheng J."/>
            <person name="Zhang Y."/>
            <person name="Shi Q."/>
            <person name="Xie Y."/>
            <person name="Shi X."/>
            <person name="Chang Y."/>
            <person name="Huang F."/>
            <person name="Chen Y."/>
            <person name="Hong S."/>
            <person name="Mi L."/>
            <person name="Sun Q."/>
            <person name="Zhang L."/>
            <person name="Zhou B."/>
            <person name="Peng R."/>
            <person name="Zhang X."/>
            <person name="Liu F."/>
        </authorList>
    </citation>
    <scope>NUCLEOTIDE SEQUENCE [LARGE SCALE GENOMIC DNA]</scope>
    <source>
        <strain evidence="3">cv. PA1801</strain>
    </source>
</reference>
<feature type="compositionally biased region" description="Polar residues" evidence="1">
    <location>
        <begin position="8"/>
        <end position="25"/>
    </location>
</feature>
<evidence type="ECO:0000313" key="2">
    <source>
        <dbReference type="EMBL" id="KAA3476733.1"/>
    </source>
</evidence>
<evidence type="ECO:0000256" key="1">
    <source>
        <dbReference type="SAM" id="MobiDB-lite"/>
    </source>
</evidence>
<protein>
    <submittedName>
        <fullName evidence="2">Membrane protein isoform X1</fullName>
    </submittedName>
</protein>
<feature type="region of interest" description="Disordered" evidence="1">
    <location>
        <begin position="1"/>
        <end position="25"/>
    </location>
</feature>
<comment type="caution">
    <text evidence="2">The sequence shown here is derived from an EMBL/GenBank/DDBJ whole genome shotgun (WGS) entry which is preliminary data.</text>
</comment>
<dbReference type="AlphaFoldDB" id="A0A5B6W648"/>
<organism evidence="2 3">
    <name type="scientific">Gossypium australe</name>
    <dbReference type="NCBI Taxonomy" id="47621"/>
    <lineage>
        <taxon>Eukaryota</taxon>
        <taxon>Viridiplantae</taxon>
        <taxon>Streptophyta</taxon>
        <taxon>Embryophyta</taxon>
        <taxon>Tracheophyta</taxon>
        <taxon>Spermatophyta</taxon>
        <taxon>Magnoliopsida</taxon>
        <taxon>eudicotyledons</taxon>
        <taxon>Gunneridae</taxon>
        <taxon>Pentapetalae</taxon>
        <taxon>rosids</taxon>
        <taxon>malvids</taxon>
        <taxon>Malvales</taxon>
        <taxon>Malvaceae</taxon>
        <taxon>Malvoideae</taxon>
        <taxon>Gossypium</taxon>
    </lineage>
</organism>
<dbReference type="OrthoDB" id="409792at2759"/>
<dbReference type="Proteomes" id="UP000325315">
    <property type="component" value="Unassembled WGS sequence"/>
</dbReference>
<sequence length="130" mass="13954">MRTDMDHGTNNPEPTRTRAFSRTGSLGSSLRKRSFSISSSVSYRIDDDIGSEAVSEAGDIGDRALQSNRHSVSSSCRLSLDLAMEGGSVIHPEDLHKVSVASPVPEDVTSPLPVDPLKGPEDEKQVSFTV</sequence>
<dbReference type="EMBL" id="SMMG02000004">
    <property type="protein sequence ID" value="KAA3476733.1"/>
    <property type="molecule type" value="Genomic_DNA"/>
</dbReference>
<feature type="region of interest" description="Disordered" evidence="1">
    <location>
        <begin position="101"/>
        <end position="130"/>
    </location>
</feature>
<feature type="compositionally biased region" description="Basic and acidic residues" evidence="1">
    <location>
        <begin position="118"/>
        <end position="130"/>
    </location>
</feature>
<evidence type="ECO:0000313" key="3">
    <source>
        <dbReference type="Proteomes" id="UP000325315"/>
    </source>
</evidence>
<name>A0A5B6W648_9ROSI</name>